<organism evidence="5 6">
    <name type="scientific">Datura stramonium</name>
    <name type="common">Jimsonweed</name>
    <name type="synonym">Common thornapple</name>
    <dbReference type="NCBI Taxonomy" id="4076"/>
    <lineage>
        <taxon>Eukaryota</taxon>
        <taxon>Viridiplantae</taxon>
        <taxon>Streptophyta</taxon>
        <taxon>Embryophyta</taxon>
        <taxon>Tracheophyta</taxon>
        <taxon>Spermatophyta</taxon>
        <taxon>Magnoliopsida</taxon>
        <taxon>eudicotyledons</taxon>
        <taxon>Gunneridae</taxon>
        <taxon>Pentapetalae</taxon>
        <taxon>asterids</taxon>
        <taxon>lamiids</taxon>
        <taxon>Solanales</taxon>
        <taxon>Solanaceae</taxon>
        <taxon>Solanoideae</taxon>
        <taxon>Datureae</taxon>
        <taxon>Datura</taxon>
    </lineage>
</organism>
<feature type="compositionally biased region" description="Basic and acidic residues" evidence="3">
    <location>
        <begin position="1"/>
        <end position="17"/>
    </location>
</feature>
<keyword evidence="2" id="KW-0539">Nucleus</keyword>
<dbReference type="InterPro" id="IPR012935">
    <property type="entry name" value="NuBaID_N"/>
</dbReference>
<name>A0ABS8RW97_DATST</name>
<gene>
    <name evidence="5" type="ORF">HAX54_008581</name>
</gene>
<protein>
    <recommendedName>
        <fullName evidence="4">C3HC-type domain-containing protein</fullName>
    </recommendedName>
</protein>
<dbReference type="PANTHER" id="PTHR15835:SF6">
    <property type="entry name" value="ZINC FINGER C3HC-TYPE PROTEIN 1"/>
    <property type="match status" value="1"/>
</dbReference>
<evidence type="ECO:0000256" key="2">
    <source>
        <dbReference type="ARBA" id="ARBA00023242"/>
    </source>
</evidence>
<reference evidence="5 6" key="1">
    <citation type="journal article" date="2021" name="BMC Genomics">
        <title>Datura genome reveals duplications of psychoactive alkaloid biosynthetic genes and high mutation rate following tissue culture.</title>
        <authorList>
            <person name="Rajewski A."/>
            <person name="Carter-House D."/>
            <person name="Stajich J."/>
            <person name="Litt A."/>
        </authorList>
    </citation>
    <scope>NUCLEOTIDE SEQUENCE [LARGE SCALE GENOMIC DNA]</scope>
    <source>
        <strain evidence="5">AR-01</strain>
    </source>
</reference>
<evidence type="ECO:0000256" key="3">
    <source>
        <dbReference type="SAM" id="MobiDB-lite"/>
    </source>
</evidence>
<comment type="subcellular location">
    <subcellularLocation>
        <location evidence="1">Nucleus</location>
    </subcellularLocation>
</comment>
<evidence type="ECO:0000259" key="4">
    <source>
        <dbReference type="Pfam" id="PF07967"/>
    </source>
</evidence>
<comment type="caution">
    <text evidence="5">The sequence shown here is derived from an EMBL/GenBank/DDBJ whole genome shotgun (WGS) entry which is preliminary data.</text>
</comment>
<sequence>MAEETEKRFQDAMDKLFRTPPKSKPNSTSFSASGVQLSRGKKYPDMSSIGKAVNKHHLLATKGSGEAPPCRPWDRDDLFRRISTFKSMTWFAKPQAISAVNCARRGWINVDMDTIACESCGSRMLFSTPPSWTQQQVDKAALVFSLKLESGHKLLCPWIDNACDEKLADFPPTTTTVLVDQYKMRHSVLSQLSALPVISPKAIDFLRSPQLEQFLRESLTVEHDESMRTPLEEDTRNEPTSVSSLTYYQAQKLISLCGWELRRLPYLVDPKDQLNQSSKGANLSDKSILSRKSQTITVYSSCSDKTSESKPDDDNQAFEEAMINPNSVVLDCKLCGACIGLWDFSMVSRPLEFLRVSGYAQVNNDHISHTNGGKNLLSGNSDHDESRECIGHAVTSANTTSDRRPPNFNLTIAGGPPPAMLNYRAKISLPIIGRNLRAWFIAESELKDNLVTKSSSGVCKNPENTEEGTSPSTSEVITEAQLENSQAGAQVSGTTTEMADNAESMNKVDSAVMDHCKDKAGNDFGSSGKDSLTSHVGESGESRVMVEVNNFTRVEQGNGDDVIVAGVQPLIHDISPSRGKELQILSLDNALEFDPFKLHRYFCPWIASNGGSPPGWEQTLSALERRDESSSPLSSYASSSLIKVDDPVASVQKLFTSPPAKRRKLVRPS</sequence>
<proteinExistence type="predicted"/>
<feature type="domain" description="C3HC-type" evidence="4">
    <location>
        <begin position="72"/>
        <end position="197"/>
    </location>
</feature>
<accession>A0ABS8RW97</accession>
<dbReference type="Proteomes" id="UP000823775">
    <property type="component" value="Unassembled WGS sequence"/>
</dbReference>
<dbReference type="Pfam" id="PF07967">
    <property type="entry name" value="zf-C3HC"/>
    <property type="match status" value="1"/>
</dbReference>
<evidence type="ECO:0000256" key="1">
    <source>
        <dbReference type="ARBA" id="ARBA00004123"/>
    </source>
</evidence>
<feature type="compositionally biased region" description="Polar residues" evidence="3">
    <location>
        <begin position="24"/>
        <end position="36"/>
    </location>
</feature>
<dbReference type="EMBL" id="JACEIK010000145">
    <property type="protein sequence ID" value="MCD7450838.1"/>
    <property type="molecule type" value="Genomic_DNA"/>
</dbReference>
<feature type="region of interest" description="Disordered" evidence="3">
    <location>
        <begin position="453"/>
        <end position="474"/>
    </location>
</feature>
<keyword evidence="6" id="KW-1185">Reference proteome</keyword>
<dbReference type="PANTHER" id="PTHR15835">
    <property type="entry name" value="NUCLEAR-INTERACTING PARTNER OF ALK"/>
    <property type="match status" value="1"/>
</dbReference>
<evidence type="ECO:0000313" key="6">
    <source>
        <dbReference type="Proteomes" id="UP000823775"/>
    </source>
</evidence>
<evidence type="ECO:0000313" key="5">
    <source>
        <dbReference type="EMBL" id="MCD7450838.1"/>
    </source>
</evidence>
<feature type="region of interest" description="Disordered" evidence="3">
    <location>
        <begin position="1"/>
        <end position="43"/>
    </location>
</feature>